<sequence length="218" mass="25421">MNFQRARSEDQIQKRISEIVNAASVIYDNGGYEALNFSKISEYTQFTRPTIYKYFSTKEEILLKLMLSDMGDWIDQLMSSFKINKLYTIEEVAEILSHTLSNASRLVELFTILFTIIEKNVSKESLIAFKTTMFGYQSVLLDLFSQLFPKASQEQTDHFIETLLSLAIGLYPMCHLSNTQFEAICSLFDNYTPPEFKKLYRQNIYQILYCLQNDIHID</sequence>
<dbReference type="SUPFAM" id="SSF46689">
    <property type="entry name" value="Homeodomain-like"/>
    <property type="match status" value="1"/>
</dbReference>
<evidence type="ECO:0000313" key="4">
    <source>
        <dbReference type="EMBL" id="MBF4692410.1"/>
    </source>
</evidence>
<evidence type="ECO:0000256" key="1">
    <source>
        <dbReference type="ARBA" id="ARBA00023125"/>
    </source>
</evidence>
<accession>A0ABR9ZPM7</accession>
<reference evidence="4 5" key="1">
    <citation type="submission" date="2020-11" db="EMBL/GenBank/DDBJ databases">
        <title>Fusibacter basophilias sp. nov.</title>
        <authorList>
            <person name="Qiu D."/>
        </authorList>
    </citation>
    <scope>NUCLEOTIDE SEQUENCE [LARGE SCALE GENOMIC DNA]</scope>
    <source>
        <strain evidence="4 5">Q10-2</strain>
    </source>
</reference>
<dbReference type="Proteomes" id="UP000614200">
    <property type="component" value="Unassembled WGS sequence"/>
</dbReference>
<keyword evidence="1 2" id="KW-0238">DNA-binding</keyword>
<comment type="caution">
    <text evidence="4">The sequence shown here is derived from an EMBL/GenBank/DDBJ whole genome shotgun (WGS) entry which is preliminary data.</text>
</comment>
<gene>
    <name evidence="4" type="ORF">ISU02_04745</name>
</gene>
<dbReference type="InterPro" id="IPR041483">
    <property type="entry name" value="TetR_C_34"/>
</dbReference>
<dbReference type="Pfam" id="PF00440">
    <property type="entry name" value="TetR_N"/>
    <property type="match status" value="1"/>
</dbReference>
<dbReference type="Pfam" id="PF17929">
    <property type="entry name" value="TetR_C_34"/>
    <property type="match status" value="1"/>
</dbReference>
<dbReference type="PROSITE" id="PS50977">
    <property type="entry name" value="HTH_TETR_2"/>
    <property type="match status" value="1"/>
</dbReference>
<dbReference type="InterPro" id="IPR001647">
    <property type="entry name" value="HTH_TetR"/>
</dbReference>
<dbReference type="InterPro" id="IPR009057">
    <property type="entry name" value="Homeodomain-like_sf"/>
</dbReference>
<dbReference type="PRINTS" id="PR00455">
    <property type="entry name" value="HTHTETR"/>
</dbReference>
<name>A0ABR9ZPM7_9FIRM</name>
<dbReference type="EMBL" id="JADKNH010000002">
    <property type="protein sequence ID" value="MBF4692410.1"/>
    <property type="molecule type" value="Genomic_DNA"/>
</dbReference>
<feature type="domain" description="HTH tetR-type" evidence="3">
    <location>
        <begin position="13"/>
        <end position="73"/>
    </location>
</feature>
<keyword evidence="5" id="KW-1185">Reference proteome</keyword>
<evidence type="ECO:0000259" key="3">
    <source>
        <dbReference type="PROSITE" id="PS50977"/>
    </source>
</evidence>
<protein>
    <submittedName>
        <fullName evidence="4">TetR family transcriptional regulator</fullName>
    </submittedName>
</protein>
<feature type="DNA-binding region" description="H-T-H motif" evidence="2">
    <location>
        <begin position="36"/>
        <end position="55"/>
    </location>
</feature>
<proteinExistence type="predicted"/>
<dbReference type="RefSeq" id="WP_194700641.1">
    <property type="nucleotide sequence ID" value="NZ_JADKNH010000002.1"/>
</dbReference>
<organism evidence="4 5">
    <name type="scientific">Fusibacter ferrireducens</name>
    <dbReference type="NCBI Taxonomy" id="2785058"/>
    <lineage>
        <taxon>Bacteria</taxon>
        <taxon>Bacillati</taxon>
        <taxon>Bacillota</taxon>
        <taxon>Clostridia</taxon>
        <taxon>Eubacteriales</taxon>
        <taxon>Eubacteriales Family XII. Incertae Sedis</taxon>
        <taxon>Fusibacter</taxon>
    </lineage>
</organism>
<evidence type="ECO:0000313" key="5">
    <source>
        <dbReference type="Proteomes" id="UP000614200"/>
    </source>
</evidence>
<dbReference type="Gene3D" id="1.10.357.10">
    <property type="entry name" value="Tetracycline Repressor, domain 2"/>
    <property type="match status" value="1"/>
</dbReference>
<evidence type="ECO:0000256" key="2">
    <source>
        <dbReference type="PROSITE-ProRule" id="PRU00335"/>
    </source>
</evidence>